<evidence type="ECO:0000313" key="5">
    <source>
        <dbReference type="Proteomes" id="UP001596303"/>
    </source>
</evidence>
<dbReference type="InterPro" id="IPR036737">
    <property type="entry name" value="OmpA-like_sf"/>
</dbReference>
<keyword evidence="5" id="KW-1185">Reference proteome</keyword>
<dbReference type="PANTHER" id="PTHR30329:SF21">
    <property type="entry name" value="LIPOPROTEIN YIAD-RELATED"/>
    <property type="match status" value="1"/>
</dbReference>
<accession>A0ABW1S538</accession>
<feature type="signal peptide" evidence="2">
    <location>
        <begin position="1"/>
        <end position="26"/>
    </location>
</feature>
<dbReference type="PANTHER" id="PTHR30329">
    <property type="entry name" value="STATOR ELEMENT OF FLAGELLAR MOTOR COMPLEX"/>
    <property type="match status" value="1"/>
</dbReference>
<reference evidence="5" key="1">
    <citation type="journal article" date="2019" name="Int. J. Syst. Evol. Microbiol.">
        <title>The Global Catalogue of Microorganisms (GCM) 10K type strain sequencing project: providing services to taxonomists for standard genome sequencing and annotation.</title>
        <authorList>
            <consortium name="The Broad Institute Genomics Platform"/>
            <consortium name="The Broad Institute Genome Sequencing Center for Infectious Disease"/>
            <person name="Wu L."/>
            <person name="Ma J."/>
        </authorList>
    </citation>
    <scope>NUCLEOTIDE SEQUENCE [LARGE SCALE GENOMIC DNA]</scope>
    <source>
        <strain evidence="5">CGMCC-1.15741</strain>
    </source>
</reference>
<protein>
    <submittedName>
        <fullName evidence="4">OmpA family protein</fullName>
    </submittedName>
</protein>
<feature type="chain" id="PRO_5047186375" evidence="2">
    <location>
        <begin position="27"/>
        <end position="153"/>
    </location>
</feature>
<keyword evidence="2" id="KW-0732">Signal</keyword>
<dbReference type="CDD" id="cd07185">
    <property type="entry name" value="OmpA_C-like"/>
    <property type="match status" value="1"/>
</dbReference>
<dbReference type="SUPFAM" id="SSF103088">
    <property type="entry name" value="OmpA-like"/>
    <property type="match status" value="1"/>
</dbReference>
<dbReference type="InterPro" id="IPR006665">
    <property type="entry name" value="OmpA-like"/>
</dbReference>
<dbReference type="RefSeq" id="WP_377374484.1">
    <property type="nucleotide sequence ID" value="NZ_JBHSSW010000002.1"/>
</dbReference>
<evidence type="ECO:0000313" key="4">
    <source>
        <dbReference type="EMBL" id="MFC6196710.1"/>
    </source>
</evidence>
<dbReference type="InterPro" id="IPR050330">
    <property type="entry name" value="Bact_OuterMem_StrucFunc"/>
</dbReference>
<dbReference type="Gene3D" id="3.30.1330.60">
    <property type="entry name" value="OmpA-like domain"/>
    <property type="match status" value="1"/>
</dbReference>
<evidence type="ECO:0000259" key="3">
    <source>
        <dbReference type="PROSITE" id="PS51123"/>
    </source>
</evidence>
<evidence type="ECO:0000256" key="2">
    <source>
        <dbReference type="SAM" id="SignalP"/>
    </source>
</evidence>
<organism evidence="4 5">
    <name type="scientific">Ponticaulis profundi</name>
    <dbReference type="NCBI Taxonomy" id="2665222"/>
    <lineage>
        <taxon>Bacteria</taxon>
        <taxon>Pseudomonadati</taxon>
        <taxon>Pseudomonadota</taxon>
        <taxon>Alphaproteobacteria</taxon>
        <taxon>Hyphomonadales</taxon>
        <taxon>Hyphomonadaceae</taxon>
        <taxon>Ponticaulis</taxon>
    </lineage>
</organism>
<dbReference type="Pfam" id="PF00691">
    <property type="entry name" value="OmpA"/>
    <property type="match status" value="1"/>
</dbReference>
<gene>
    <name evidence="4" type="ORF">ACFQDM_01395</name>
</gene>
<dbReference type="Proteomes" id="UP001596303">
    <property type="component" value="Unassembled WGS sequence"/>
</dbReference>
<dbReference type="PROSITE" id="PS51257">
    <property type="entry name" value="PROKAR_LIPOPROTEIN"/>
    <property type="match status" value="1"/>
</dbReference>
<sequence length="153" mass="16158">MTFDKTLIGIFLGGAALAACSTSPPAAPPPLAPQAEDMVAGPPCHEENFQVYFASGQTTLDETARKVIGKIVESEATCELSAIEIEGHSDASGASDVNLAVSRKRAQAVQKALQDADLRVKVIEIIAMGETDALTSDGLATPMNRMVEVRFRK</sequence>
<dbReference type="PROSITE" id="PS51123">
    <property type="entry name" value="OMPA_2"/>
    <property type="match status" value="1"/>
</dbReference>
<name>A0ABW1S538_9PROT</name>
<dbReference type="EMBL" id="JBHSSW010000002">
    <property type="protein sequence ID" value="MFC6196710.1"/>
    <property type="molecule type" value="Genomic_DNA"/>
</dbReference>
<comment type="caution">
    <text evidence="4">The sequence shown here is derived from an EMBL/GenBank/DDBJ whole genome shotgun (WGS) entry which is preliminary data.</text>
</comment>
<proteinExistence type="predicted"/>
<feature type="domain" description="OmpA-like" evidence="3">
    <location>
        <begin position="40"/>
        <end position="153"/>
    </location>
</feature>
<keyword evidence="1" id="KW-0472">Membrane</keyword>
<evidence type="ECO:0000256" key="1">
    <source>
        <dbReference type="PROSITE-ProRule" id="PRU00473"/>
    </source>
</evidence>